<proteinExistence type="predicted"/>
<protein>
    <recommendedName>
        <fullName evidence="4">EpsG family protein</fullName>
    </recommendedName>
</protein>
<name>A0A1H3VJ36_9BURK</name>
<feature type="transmembrane region" description="Helical" evidence="1">
    <location>
        <begin position="124"/>
        <end position="142"/>
    </location>
</feature>
<evidence type="ECO:0000313" key="2">
    <source>
        <dbReference type="EMBL" id="SDZ74691.1"/>
    </source>
</evidence>
<feature type="transmembrane region" description="Helical" evidence="1">
    <location>
        <begin position="320"/>
        <end position="342"/>
    </location>
</feature>
<feature type="transmembrane region" description="Helical" evidence="1">
    <location>
        <begin position="190"/>
        <end position="220"/>
    </location>
</feature>
<keyword evidence="3" id="KW-1185">Reference proteome</keyword>
<dbReference type="STRING" id="592050.SAMN05421875_101192"/>
<evidence type="ECO:0000313" key="3">
    <source>
        <dbReference type="Proteomes" id="UP000199002"/>
    </source>
</evidence>
<dbReference type="EMBL" id="FNQJ01000001">
    <property type="protein sequence ID" value="SDZ74691.1"/>
    <property type="molecule type" value="Genomic_DNA"/>
</dbReference>
<evidence type="ECO:0000256" key="1">
    <source>
        <dbReference type="SAM" id="Phobius"/>
    </source>
</evidence>
<accession>A0A1H3VJ36</accession>
<gene>
    <name evidence="2" type="ORF">SAMN05421875_101192</name>
</gene>
<keyword evidence="1" id="KW-0812">Transmembrane</keyword>
<feature type="transmembrane region" description="Helical" evidence="1">
    <location>
        <begin position="348"/>
        <end position="369"/>
    </location>
</feature>
<feature type="transmembrane region" description="Helical" evidence="1">
    <location>
        <begin position="280"/>
        <end position="300"/>
    </location>
</feature>
<keyword evidence="1" id="KW-0472">Membrane</keyword>
<keyword evidence="1" id="KW-1133">Transmembrane helix</keyword>
<reference evidence="3" key="1">
    <citation type="submission" date="2016-10" db="EMBL/GenBank/DDBJ databases">
        <authorList>
            <person name="Varghese N."/>
            <person name="Submissions S."/>
        </authorList>
    </citation>
    <scope>NUCLEOTIDE SEQUENCE [LARGE SCALE GENOMIC DNA]</scope>
    <source>
        <strain evidence="3">DSM 25157</strain>
    </source>
</reference>
<dbReference type="Proteomes" id="UP000199002">
    <property type="component" value="Unassembled WGS sequence"/>
</dbReference>
<feature type="transmembrane region" description="Helical" evidence="1">
    <location>
        <begin position="149"/>
        <end position="166"/>
    </location>
</feature>
<feature type="transmembrane region" description="Helical" evidence="1">
    <location>
        <begin position="99"/>
        <end position="118"/>
    </location>
</feature>
<feature type="transmembrane region" description="Helical" evidence="1">
    <location>
        <begin position="241"/>
        <end position="260"/>
    </location>
</feature>
<sequence>MTLTSSIFAYWSTRTRRSRASSVASGRPPWWVPTLILACFGGLLQLSLSKLNPDWLSYQRIYESGGAWLSEQGRDPAFLTLNAFLASVLGANSYETYRVLLALYFMVFMALLSAGRIFKINPAGGGYVSLLLSLVYLGFTRFTIQIREGIAISIVIFVLALFAKHSCSQKLGMPWAVRKGNVRRALQTSWAWILLILAGMTHASMLFVLLIALAACWATARGKVRSRRLGPIHVRPWRMRLLWVLAFFLAGAAVMQLYLGASLMSVAAESVGDRFVNVKALTAVQLGFWCLYGGACWLVYREVRVGVAQRQVTGMFATFLRVLSGPAVMATYASIVLALLLAVTPLFIVSYVRLLHMFLALALLCLAVIGRRGLSMQVIGVFLIADQVRSIVDSI</sequence>
<evidence type="ECO:0008006" key="4">
    <source>
        <dbReference type="Google" id="ProtNLM"/>
    </source>
</evidence>
<dbReference type="AlphaFoldDB" id="A0A1H3VJ36"/>
<organism evidence="2 3">
    <name type="scientific">Acidovorax soli</name>
    <dbReference type="NCBI Taxonomy" id="592050"/>
    <lineage>
        <taxon>Bacteria</taxon>
        <taxon>Pseudomonadati</taxon>
        <taxon>Pseudomonadota</taxon>
        <taxon>Betaproteobacteria</taxon>
        <taxon>Burkholderiales</taxon>
        <taxon>Comamonadaceae</taxon>
        <taxon>Acidovorax</taxon>
    </lineage>
</organism>